<comment type="similarity">
    <text evidence="4 14">Belongs to the cytochrome P450 family.</text>
</comment>
<comment type="caution">
    <text evidence="17">The sequence shown here is derived from an EMBL/GenBank/DDBJ whole genome shotgun (WGS) entry which is preliminary data.</text>
</comment>
<evidence type="ECO:0000256" key="13">
    <source>
        <dbReference type="PIRSR" id="PIRSR602401-1"/>
    </source>
</evidence>
<keyword evidence="10 13" id="KW-0408">Iron</keyword>
<feature type="chain" id="PRO_5042981884" description="Cytochrome P450" evidence="16">
    <location>
        <begin position="22"/>
        <end position="554"/>
    </location>
</feature>
<dbReference type="GO" id="GO:0019373">
    <property type="term" value="P:epoxygenase P450 pathway"/>
    <property type="evidence" value="ECO:0007669"/>
    <property type="project" value="TreeGrafter"/>
</dbReference>
<dbReference type="InterPro" id="IPR017972">
    <property type="entry name" value="Cyt_P450_CS"/>
</dbReference>
<keyword evidence="5 13" id="KW-0349">Heme</keyword>
<feature type="region of interest" description="Disordered" evidence="15">
    <location>
        <begin position="306"/>
        <end position="350"/>
    </location>
</feature>
<proteinExistence type="inferred from homology"/>
<evidence type="ECO:0000256" key="12">
    <source>
        <dbReference type="ARBA" id="ARBA00023136"/>
    </source>
</evidence>
<keyword evidence="18" id="KW-1185">Reference proteome</keyword>
<keyword evidence="11 14" id="KW-0503">Monooxygenase</keyword>
<dbReference type="InterPro" id="IPR036396">
    <property type="entry name" value="Cyt_P450_sf"/>
</dbReference>
<sequence>MEPAGAVTIILLLVLAATALAARWKKERRNRNYPPGPLALPIIGNLLQLRAADTCKTFRKLSEKYGPVFALRFGSERVVVVFGYEVVREVLVNRGDEFTDRGRFPLAEKTNQNLGLFMSNGETWTQTRRFTLTTLRDFGMGRRSVEEQIQEETRTLLRELARTQGQPFNPATLLSAAVGNAICRILFGERFGYGDEEYRLVLRRLAENFRLESSIAGQLYNILPGLMDRLPGPHQTLFRNNSFLQNFLAKKVAEHEATLDLGAPRDFLDAFLCRMQQEKGNPGPAFRRENLQATLFDMFVAGDGEHQRHPPLLPDAAAGAPRGGRWDGAPGRVGGTPPPPPPAPTPPLSLSAAKVRGEIERVMGTERPPALGDRGAMPYTEAFIHEAQRYLDLVPLGFIRGTVKRDTQLGGFTIPKGCTIYPVLSSALRDPRHFKNPEAFDPRHFLDEKGGFKKSEAFVPFSAGKRMCVGESLARAQLFLFLTAILQRFQLRHPPGRPRLDLRPDVSGIMNIPRPFEICFSPSEPPPRPAMPRRTPAQNPPPPFTASPPPLVPK</sequence>
<dbReference type="GO" id="GO:0008392">
    <property type="term" value="F:arachidonate epoxygenase activity"/>
    <property type="evidence" value="ECO:0007669"/>
    <property type="project" value="TreeGrafter"/>
</dbReference>
<evidence type="ECO:0000256" key="8">
    <source>
        <dbReference type="ARBA" id="ARBA00022848"/>
    </source>
</evidence>
<accession>A0AAN7RSD8</accession>
<keyword evidence="8" id="KW-0492">Microsome</keyword>
<dbReference type="Gene3D" id="1.10.630.10">
    <property type="entry name" value="Cytochrome P450"/>
    <property type="match status" value="2"/>
</dbReference>
<dbReference type="AlphaFoldDB" id="A0AAN7RSD8"/>
<dbReference type="InterPro" id="IPR050182">
    <property type="entry name" value="Cytochrome_P450_fam2"/>
</dbReference>
<evidence type="ECO:0000256" key="15">
    <source>
        <dbReference type="SAM" id="MobiDB-lite"/>
    </source>
</evidence>
<gene>
    <name evidence="17" type="ORF">QYF61_008454</name>
</gene>
<dbReference type="PANTHER" id="PTHR24300:SF386">
    <property type="entry name" value="CYTOCHROME P450"/>
    <property type="match status" value="1"/>
</dbReference>
<keyword evidence="9 14" id="KW-0560">Oxidoreductase</keyword>
<evidence type="ECO:0000313" key="18">
    <source>
        <dbReference type="Proteomes" id="UP001333110"/>
    </source>
</evidence>
<dbReference type="PRINTS" id="PR00385">
    <property type="entry name" value="P450"/>
</dbReference>
<dbReference type="InterPro" id="IPR002401">
    <property type="entry name" value="Cyt_P450_E_grp-I"/>
</dbReference>
<protein>
    <recommendedName>
        <fullName evidence="19">Cytochrome P450</fullName>
    </recommendedName>
</protein>
<dbReference type="InterPro" id="IPR001128">
    <property type="entry name" value="Cyt_P450"/>
</dbReference>
<dbReference type="EMBL" id="JAUNZN010000043">
    <property type="protein sequence ID" value="KAK4806268.1"/>
    <property type="molecule type" value="Genomic_DNA"/>
</dbReference>
<dbReference type="GO" id="GO:0006805">
    <property type="term" value="P:xenobiotic metabolic process"/>
    <property type="evidence" value="ECO:0007669"/>
    <property type="project" value="TreeGrafter"/>
</dbReference>
<reference evidence="17 18" key="1">
    <citation type="journal article" date="2023" name="J. Hered.">
        <title>Chromosome-level genome of the wood stork (Mycteria americana) provides insight into avian chromosome evolution.</title>
        <authorList>
            <person name="Flamio R. Jr."/>
            <person name="Ramstad K.M."/>
        </authorList>
    </citation>
    <scope>NUCLEOTIDE SEQUENCE [LARGE SCALE GENOMIC DNA]</scope>
    <source>
        <strain evidence="17">JAX WOST 10</strain>
    </source>
</reference>
<evidence type="ECO:0000256" key="1">
    <source>
        <dbReference type="ARBA" id="ARBA00001971"/>
    </source>
</evidence>
<feature type="region of interest" description="Disordered" evidence="15">
    <location>
        <begin position="520"/>
        <end position="554"/>
    </location>
</feature>
<feature type="compositionally biased region" description="Pro residues" evidence="15">
    <location>
        <begin position="538"/>
        <end position="554"/>
    </location>
</feature>
<organism evidence="17 18">
    <name type="scientific">Mycteria americana</name>
    <name type="common">Wood stork</name>
    <dbReference type="NCBI Taxonomy" id="33587"/>
    <lineage>
        <taxon>Eukaryota</taxon>
        <taxon>Metazoa</taxon>
        <taxon>Chordata</taxon>
        <taxon>Craniata</taxon>
        <taxon>Vertebrata</taxon>
        <taxon>Euteleostomi</taxon>
        <taxon>Archelosauria</taxon>
        <taxon>Archosauria</taxon>
        <taxon>Dinosauria</taxon>
        <taxon>Saurischia</taxon>
        <taxon>Theropoda</taxon>
        <taxon>Coelurosauria</taxon>
        <taxon>Aves</taxon>
        <taxon>Neognathae</taxon>
        <taxon>Neoaves</taxon>
        <taxon>Aequornithes</taxon>
        <taxon>Ciconiiformes</taxon>
        <taxon>Ciconiidae</taxon>
        <taxon>Mycteria</taxon>
    </lineage>
</organism>
<dbReference type="FunFam" id="1.10.630.10:FF:000238">
    <property type="entry name" value="Cytochrome P450 2A6"/>
    <property type="match status" value="2"/>
</dbReference>
<feature type="compositionally biased region" description="Pro residues" evidence="15">
    <location>
        <begin position="336"/>
        <end position="347"/>
    </location>
</feature>
<comment type="subcellular location">
    <subcellularLocation>
        <location evidence="3">Endoplasmic reticulum membrane</location>
        <topology evidence="3">Peripheral membrane protein</topology>
    </subcellularLocation>
    <subcellularLocation>
        <location evidence="2">Microsome membrane</location>
        <topology evidence="2">Peripheral membrane protein</topology>
    </subcellularLocation>
</comment>
<name>A0AAN7RSD8_MYCAM</name>
<keyword evidence="12" id="KW-0472">Membrane</keyword>
<comment type="cofactor">
    <cofactor evidence="1 13">
        <name>heme</name>
        <dbReference type="ChEBI" id="CHEBI:30413"/>
    </cofactor>
</comment>
<dbReference type="PRINTS" id="PR00463">
    <property type="entry name" value="EP450I"/>
</dbReference>
<dbReference type="GO" id="GO:0020037">
    <property type="term" value="F:heme binding"/>
    <property type="evidence" value="ECO:0007669"/>
    <property type="project" value="InterPro"/>
</dbReference>
<evidence type="ECO:0000256" key="5">
    <source>
        <dbReference type="ARBA" id="ARBA00022617"/>
    </source>
</evidence>
<keyword evidence="6 13" id="KW-0479">Metal-binding</keyword>
<evidence type="ECO:0008006" key="19">
    <source>
        <dbReference type="Google" id="ProtNLM"/>
    </source>
</evidence>
<dbReference type="Pfam" id="PF00067">
    <property type="entry name" value="p450"/>
    <property type="match status" value="2"/>
</dbReference>
<dbReference type="Proteomes" id="UP001333110">
    <property type="component" value="Unassembled WGS sequence"/>
</dbReference>
<dbReference type="GO" id="GO:0016712">
    <property type="term" value="F:oxidoreductase activity, acting on paired donors, with incorporation or reduction of molecular oxygen, reduced flavin or flavoprotein as one donor, and incorporation of one atom of oxygen"/>
    <property type="evidence" value="ECO:0007669"/>
    <property type="project" value="TreeGrafter"/>
</dbReference>
<evidence type="ECO:0000256" key="7">
    <source>
        <dbReference type="ARBA" id="ARBA00022824"/>
    </source>
</evidence>
<evidence type="ECO:0000256" key="14">
    <source>
        <dbReference type="RuleBase" id="RU000461"/>
    </source>
</evidence>
<keyword evidence="7" id="KW-0256">Endoplasmic reticulum</keyword>
<evidence type="ECO:0000256" key="4">
    <source>
        <dbReference type="ARBA" id="ARBA00010617"/>
    </source>
</evidence>
<dbReference type="GO" id="GO:0005506">
    <property type="term" value="F:iron ion binding"/>
    <property type="evidence" value="ECO:0007669"/>
    <property type="project" value="InterPro"/>
</dbReference>
<evidence type="ECO:0000256" key="9">
    <source>
        <dbReference type="ARBA" id="ARBA00023002"/>
    </source>
</evidence>
<evidence type="ECO:0000256" key="16">
    <source>
        <dbReference type="SAM" id="SignalP"/>
    </source>
</evidence>
<evidence type="ECO:0000256" key="10">
    <source>
        <dbReference type="ARBA" id="ARBA00023004"/>
    </source>
</evidence>
<dbReference type="PANTHER" id="PTHR24300">
    <property type="entry name" value="CYTOCHROME P450 508A4-RELATED"/>
    <property type="match status" value="1"/>
</dbReference>
<evidence type="ECO:0000256" key="11">
    <source>
        <dbReference type="ARBA" id="ARBA00023033"/>
    </source>
</evidence>
<feature type="signal peptide" evidence="16">
    <location>
        <begin position="1"/>
        <end position="21"/>
    </location>
</feature>
<evidence type="ECO:0000256" key="3">
    <source>
        <dbReference type="ARBA" id="ARBA00004406"/>
    </source>
</evidence>
<evidence type="ECO:0000256" key="2">
    <source>
        <dbReference type="ARBA" id="ARBA00004174"/>
    </source>
</evidence>
<dbReference type="GO" id="GO:0005789">
    <property type="term" value="C:endoplasmic reticulum membrane"/>
    <property type="evidence" value="ECO:0007669"/>
    <property type="project" value="UniProtKB-SubCell"/>
</dbReference>
<evidence type="ECO:0000313" key="17">
    <source>
        <dbReference type="EMBL" id="KAK4806268.1"/>
    </source>
</evidence>
<feature type="binding site" description="axial binding residue" evidence="13">
    <location>
        <position position="468"/>
    </location>
    <ligand>
        <name>heme</name>
        <dbReference type="ChEBI" id="CHEBI:30413"/>
    </ligand>
    <ligandPart>
        <name>Fe</name>
        <dbReference type="ChEBI" id="CHEBI:18248"/>
    </ligandPart>
</feature>
<keyword evidence="16" id="KW-0732">Signal</keyword>
<evidence type="ECO:0000256" key="6">
    <source>
        <dbReference type="ARBA" id="ARBA00022723"/>
    </source>
</evidence>
<dbReference type="PROSITE" id="PS00086">
    <property type="entry name" value="CYTOCHROME_P450"/>
    <property type="match status" value="1"/>
</dbReference>
<dbReference type="SUPFAM" id="SSF48264">
    <property type="entry name" value="Cytochrome P450"/>
    <property type="match status" value="1"/>
</dbReference>